<evidence type="ECO:0000313" key="1">
    <source>
        <dbReference type="EMBL" id="KAI4339208.1"/>
    </source>
</evidence>
<dbReference type="EMBL" id="CM042886">
    <property type="protein sequence ID" value="KAI4339208.1"/>
    <property type="molecule type" value="Genomic_DNA"/>
</dbReference>
<evidence type="ECO:0000313" key="2">
    <source>
        <dbReference type="Proteomes" id="UP001057402"/>
    </source>
</evidence>
<sequence>MARILSDPPDTLIDVAGRRGRLPCSLYTAAWQYPSSHCYHGGGGIGWTTLSAVILHAQGSCLSERVVTGVVTNLEISDIPFSKANNFPIRGGFPLVNGNNINCLNNVNGLVNNKNLPFLTGINQEQVNTIIQNIGTNNMVSRGNNQPWSQQGRSPQEPRSRTSCLGP</sequence>
<protein>
    <submittedName>
        <fullName evidence="1">Uncharacterized protein</fullName>
    </submittedName>
</protein>
<name>A0ACB9NR86_9MYRT</name>
<gene>
    <name evidence="1" type="ORF">MLD38_024172</name>
</gene>
<reference evidence="2" key="1">
    <citation type="journal article" date="2023" name="Front. Plant Sci.">
        <title>Chromosomal-level genome assembly of Melastoma candidum provides insights into trichome evolution.</title>
        <authorList>
            <person name="Zhong Y."/>
            <person name="Wu W."/>
            <person name="Sun C."/>
            <person name="Zou P."/>
            <person name="Liu Y."/>
            <person name="Dai S."/>
            <person name="Zhou R."/>
        </authorList>
    </citation>
    <scope>NUCLEOTIDE SEQUENCE [LARGE SCALE GENOMIC DNA]</scope>
</reference>
<accession>A0ACB9NR86</accession>
<comment type="caution">
    <text evidence="1">The sequence shown here is derived from an EMBL/GenBank/DDBJ whole genome shotgun (WGS) entry which is preliminary data.</text>
</comment>
<organism evidence="1 2">
    <name type="scientific">Melastoma candidum</name>
    <dbReference type="NCBI Taxonomy" id="119954"/>
    <lineage>
        <taxon>Eukaryota</taxon>
        <taxon>Viridiplantae</taxon>
        <taxon>Streptophyta</taxon>
        <taxon>Embryophyta</taxon>
        <taxon>Tracheophyta</taxon>
        <taxon>Spermatophyta</taxon>
        <taxon>Magnoliopsida</taxon>
        <taxon>eudicotyledons</taxon>
        <taxon>Gunneridae</taxon>
        <taxon>Pentapetalae</taxon>
        <taxon>rosids</taxon>
        <taxon>malvids</taxon>
        <taxon>Myrtales</taxon>
        <taxon>Melastomataceae</taxon>
        <taxon>Melastomatoideae</taxon>
        <taxon>Melastomateae</taxon>
        <taxon>Melastoma</taxon>
    </lineage>
</organism>
<proteinExistence type="predicted"/>
<dbReference type="Proteomes" id="UP001057402">
    <property type="component" value="Chromosome 7"/>
</dbReference>
<keyword evidence="2" id="KW-1185">Reference proteome</keyword>